<keyword evidence="6 8" id="KW-1133">Transmembrane helix</keyword>
<dbReference type="CDD" id="cd06261">
    <property type="entry name" value="TM_PBP2"/>
    <property type="match status" value="1"/>
</dbReference>
<dbReference type="Pfam" id="PF00528">
    <property type="entry name" value="BPD_transp_1"/>
    <property type="match status" value="1"/>
</dbReference>
<dbReference type="Proteomes" id="UP000182573">
    <property type="component" value="Unassembled WGS sequence"/>
</dbReference>
<dbReference type="PANTHER" id="PTHR42929:SF1">
    <property type="entry name" value="INNER MEMBRANE ABC TRANSPORTER PERMEASE PROTEIN YDCU-RELATED"/>
    <property type="match status" value="1"/>
</dbReference>
<gene>
    <name evidence="10" type="ORF">SAMN05443574_107147</name>
</gene>
<evidence type="ECO:0000313" key="10">
    <source>
        <dbReference type="EMBL" id="SDW83501.1"/>
    </source>
</evidence>
<evidence type="ECO:0000256" key="7">
    <source>
        <dbReference type="ARBA" id="ARBA00023136"/>
    </source>
</evidence>
<dbReference type="PANTHER" id="PTHR42929">
    <property type="entry name" value="INNER MEMBRANE ABC TRANSPORTER PERMEASE PROTEIN YDCU-RELATED-RELATED"/>
    <property type="match status" value="1"/>
</dbReference>
<evidence type="ECO:0000256" key="8">
    <source>
        <dbReference type="RuleBase" id="RU363032"/>
    </source>
</evidence>
<feature type="domain" description="ABC transmembrane type-1" evidence="9">
    <location>
        <begin position="60"/>
        <end position="267"/>
    </location>
</feature>
<keyword evidence="5 8" id="KW-0812">Transmembrane</keyword>
<dbReference type="RefSeq" id="WP_004516045.1">
    <property type="nucleotide sequence ID" value="NZ_FNOF01000007.1"/>
</dbReference>
<dbReference type="SUPFAM" id="SSF161098">
    <property type="entry name" value="MetI-like"/>
    <property type="match status" value="1"/>
</dbReference>
<dbReference type="InterPro" id="IPR035906">
    <property type="entry name" value="MetI-like_sf"/>
</dbReference>
<feature type="transmembrane region" description="Helical" evidence="8">
    <location>
        <begin position="59"/>
        <end position="83"/>
    </location>
</feature>
<name>A0A1H2WSF1_HALVA</name>
<evidence type="ECO:0000256" key="6">
    <source>
        <dbReference type="ARBA" id="ARBA00022989"/>
    </source>
</evidence>
<dbReference type="Gene3D" id="1.10.3720.10">
    <property type="entry name" value="MetI-like"/>
    <property type="match status" value="1"/>
</dbReference>
<feature type="transmembrane region" description="Helical" evidence="8">
    <location>
        <begin position="20"/>
        <end position="39"/>
    </location>
</feature>
<dbReference type="STRING" id="28442.SAMN05443574_107147"/>
<feature type="transmembrane region" description="Helical" evidence="8">
    <location>
        <begin position="246"/>
        <end position="269"/>
    </location>
</feature>
<feature type="transmembrane region" description="Helical" evidence="8">
    <location>
        <begin position="95"/>
        <end position="119"/>
    </location>
</feature>
<evidence type="ECO:0000256" key="2">
    <source>
        <dbReference type="ARBA" id="ARBA00007069"/>
    </source>
</evidence>
<dbReference type="PROSITE" id="PS50928">
    <property type="entry name" value="ABC_TM1"/>
    <property type="match status" value="1"/>
</dbReference>
<reference evidence="10 11" key="1">
    <citation type="submission" date="2016-10" db="EMBL/GenBank/DDBJ databases">
        <authorList>
            <person name="de Groot N.N."/>
        </authorList>
    </citation>
    <scope>NUCLEOTIDE SEQUENCE [LARGE SCALE GENOMIC DNA]</scope>
    <source>
        <strain evidence="10 11">DSM 3756</strain>
    </source>
</reference>
<dbReference type="EMBL" id="FNOF01000007">
    <property type="protein sequence ID" value="SDW83501.1"/>
    <property type="molecule type" value="Genomic_DNA"/>
</dbReference>
<evidence type="ECO:0000256" key="4">
    <source>
        <dbReference type="ARBA" id="ARBA00022475"/>
    </source>
</evidence>
<dbReference type="AlphaFoldDB" id="A0A1H2WSF1"/>
<dbReference type="GO" id="GO:0005886">
    <property type="term" value="C:plasma membrane"/>
    <property type="evidence" value="ECO:0007669"/>
    <property type="project" value="UniProtKB-SubCell"/>
</dbReference>
<comment type="subcellular location">
    <subcellularLocation>
        <location evidence="1 8">Cell membrane</location>
        <topology evidence="1 8">Multi-pass membrane protein</topology>
    </subcellularLocation>
</comment>
<evidence type="ECO:0000313" key="11">
    <source>
        <dbReference type="Proteomes" id="UP000182573"/>
    </source>
</evidence>
<evidence type="ECO:0000256" key="1">
    <source>
        <dbReference type="ARBA" id="ARBA00004651"/>
    </source>
</evidence>
<comment type="similarity">
    <text evidence="2">Belongs to the binding-protein-dependent transport system permease family. CysTW subfamily.</text>
</comment>
<keyword evidence="3 8" id="KW-0813">Transport</keyword>
<proteinExistence type="inferred from homology"/>
<sequence>MSVANAPGRLRDWLVAGSPLLLALALGVFPLLTLFVESIGPGLGSENYAAVLSPLYRGALLYSIGVGVGVTAVCLAVAYPITYWIAHRCPDRYRLVALVSVTLPLWLNYVVLNYAWVWILARGGVVNRILVGTGLLDSSLDLLYNNISMTIGFVYIYLPYVVLTMYVSMERLDYQLIEAARDLGASDIRVFFDIVLPRTLPGAVAATLIVYARIAGAFATPEILGSPGNVMIARLVVQAFRQYTNYGFAAALSFVFLLLVLGTLGLGALSPRVRRELRQW</sequence>
<evidence type="ECO:0000259" key="9">
    <source>
        <dbReference type="PROSITE" id="PS50928"/>
    </source>
</evidence>
<accession>A0A1H2WSF1</accession>
<dbReference type="GO" id="GO:0055085">
    <property type="term" value="P:transmembrane transport"/>
    <property type="evidence" value="ECO:0007669"/>
    <property type="project" value="InterPro"/>
</dbReference>
<feature type="transmembrane region" description="Helical" evidence="8">
    <location>
        <begin position="147"/>
        <end position="169"/>
    </location>
</feature>
<organism evidence="10 11">
    <name type="scientific">Haloarcula vallismortis</name>
    <name type="common">Halobacterium vallismortis</name>
    <dbReference type="NCBI Taxonomy" id="28442"/>
    <lineage>
        <taxon>Archaea</taxon>
        <taxon>Methanobacteriati</taxon>
        <taxon>Methanobacteriota</taxon>
        <taxon>Stenosarchaea group</taxon>
        <taxon>Halobacteria</taxon>
        <taxon>Halobacteriales</taxon>
        <taxon>Haloarculaceae</taxon>
        <taxon>Haloarcula</taxon>
    </lineage>
</organism>
<evidence type="ECO:0000256" key="5">
    <source>
        <dbReference type="ARBA" id="ARBA00022692"/>
    </source>
</evidence>
<keyword evidence="7 8" id="KW-0472">Membrane</keyword>
<dbReference type="InterPro" id="IPR000515">
    <property type="entry name" value="MetI-like"/>
</dbReference>
<keyword evidence="4" id="KW-1003">Cell membrane</keyword>
<protein>
    <submittedName>
        <fullName evidence="10">Spermidine/putrescine transport system permease protein</fullName>
    </submittedName>
</protein>
<evidence type="ECO:0000256" key="3">
    <source>
        <dbReference type="ARBA" id="ARBA00022448"/>
    </source>
</evidence>
<feature type="transmembrane region" description="Helical" evidence="8">
    <location>
        <begin position="190"/>
        <end position="212"/>
    </location>
</feature>